<keyword evidence="2" id="KW-1133">Transmembrane helix</keyword>
<dbReference type="EMBL" id="RCHT01000001">
    <property type="protein sequence ID" value="RLL14433.1"/>
    <property type="molecule type" value="Genomic_DNA"/>
</dbReference>
<gene>
    <name evidence="4" type="ORF">D4A47_00140</name>
</gene>
<feature type="signal peptide" evidence="3">
    <location>
        <begin position="1"/>
        <end position="29"/>
    </location>
</feature>
<evidence type="ECO:0008006" key="6">
    <source>
        <dbReference type="Google" id="ProtNLM"/>
    </source>
</evidence>
<feature type="transmembrane region" description="Helical" evidence="2">
    <location>
        <begin position="506"/>
        <end position="531"/>
    </location>
</feature>
<organism evidence="4 5">
    <name type="scientific">Anaerotruncus massiliensis</name>
    <name type="common">ex Liu et al. 2021</name>
    <dbReference type="NCBI Taxonomy" id="2321404"/>
    <lineage>
        <taxon>Bacteria</taxon>
        <taxon>Bacillati</taxon>
        <taxon>Bacillota</taxon>
        <taxon>Clostridia</taxon>
        <taxon>Eubacteriales</taxon>
        <taxon>Oscillospiraceae</taxon>
        <taxon>Anaerotruncus</taxon>
    </lineage>
</organism>
<sequence length="539" mass="58457">MIRGRRIWYRWLAAALALLFTCAGQPAFAEDAVEPAVSPTEKTLDEGKRLADIAFTAKDGNDTVLGHFAWAPEVPYDQSLTQADSGSYTVIFTPEPVEQNGKVYSEARQAVAVTVMPKESPDPAYDTASAITDAVRGIADRSDDEVRRIAEAMRALSGREQDRLSRSTLEKLDAEYCKRFGYTHETTVDVRDDGVSSNRIPRGSHAYGVAAATGGNRTVKLYQQKPSGSSVLQFELEVDGGSASLPAPIVVYVALPGNISGSRDYYLKSTDGEISASVSRDYLAFTTSTLGRFRLYRERSSGRDDDDDDDDDRYRYRSRNTGRDYVVTSFWESVIDAVHDAKEGDRLRVNIGARTEIPADLLRELKGRRVMLVLSPSRGDSVTIRGEEVVSIPVSRDYYTMNNLLSLYERGDRFDDPPASGMAAPAVPAAPPVARPPAAYVPAAPVYVPPAASSAPAESAVSVTEPPEEEPLPDVEIAAEEDDPPASSEEQPAKPQEPTGGEENPFGLALFAAVAVAAAALLSCVLTLAIWGARRRRGR</sequence>
<dbReference type="AlphaFoldDB" id="A0A498CXU2"/>
<accession>A0A498CXU2</accession>
<evidence type="ECO:0000256" key="2">
    <source>
        <dbReference type="SAM" id="Phobius"/>
    </source>
</evidence>
<keyword evidence="2" id="KW-0472">Membrane</keyword>
<keyword evidence="2" id="KW-0812">Transmembrane</keyword>
<reference evidence="4 5" key="1">
    <citation type="submission" date="2018-10" db="EMBL/GenBank/DDBJ databases">
        <title>Anaerotruncus faecis sp. nov., isolated from human feces.</title>
        <authorList>
            <person name="Wang Y.-J."/>
        </authorList>
    </citation>
    <scope>NUCLEOTIDE SEQUENCE [LARGE SCALE GENOMIC DNA]</scope>
    <source>
        <strain evidence="4 5">22A2-44</strain>
    </source>
</reference>
<dbReference type="Proteomes" id="UP000276301">
    <property type="component" value="Unassembled WGS sequence"/>
</dbReference>
<evidence type="ECO:0000256" key="1">
    <source>
        <dbReference type="SAM" id="MobiDB-lite"/>
    </source>
</evidence>
<proteinExistence type="predicted"/>
<evidence type="ECO:0000313" key="4">
    <source>
        <dbReference type="EMBL" id="RLL14433.1"/>
    </source>
</evidence>
<evidence type="ECO:0000313" key="5">
    <source>
        <dbReference type="Proteomes" id="UP000276301"/>
    </source>
</evidence>
<evidence type="ECO:0000256" key="3">
    <source>
        <dbReference type="SAM" id="SignalP"/>
    </source>
</evidence>
<keyword evidence="5" id="KW-1185">Reference proteome</keyword>
<protein>
    <recommendedName>
        <fullName evidence="6">Ig-like domain-containing protein</fullName>
    </recommendedName>
</protein>
<feature type="region of interest" description="Disordered" evidence="1">
    <location>
        <begin position="480"/>
        <end position="503"/>
    </location>
</feature>
<name>A0A498CXU2_9FIRM</name>
<keyword evidence="3" id="KW-0732">Signal</keyword>
<feature type="chain" id="PRO_5019745041" description="Ig-like domain-containing protein" evidence="3">
    <location>
        <begin position="30"/>
        <end position="539"/>
    </location>
</feature>
<comment type="caution">
    <text evidence="4">The sequence shown here is derived from an EMBL/GenBank/DDBJ whole genome shotgun (WGS) entry which is preliminary data.</text>
</comment>